<name>A0A0F6YRI7_9CAUD</name>
<gene>
    <name evidence="1" type="primary">34</name>
    <name evidence="1" type="ORF">SEA_MINDY_34</name>
</gene>
<dbReference type="RefSeq" id="YP_009225321.1">
    <property type="nucleotide sequence ID" value="NC_029093.1"/>
</dbReference>
<evidence type="ECO:0000313" key="1">
    <source>
        <dbReference type="EMBL" id="AKF15064.1"/>
    </source>
</evidence>
<accession>A0A0F6YRI7</accession>
<protein>
    <submittedName>
        <fullName evidence="1">Uncharacterized protein</fullName>
    </submittedName>
</protein>
<dbReference type="Proteomes" id="UP000201946">
    <property type="component" value="Segment"/>
</dbReference>
<dbReference type="GeneID" id="26796317"/>
<dbReference type="KEGG" id="vg:26796317"/>
<organism evidence="1 2">
    <name type="scientific">Mycobacterium phage Mindy</name>
    <dbReference type="NCBI Taxonomy" id="1647311"/>
    <lineage>
        <taxon>Viruses</taxon>
        <taxon>Duplodnaviria</taxon>
        <taxon>Heunggongvirae</taxon>
        <taxon>Uroviricota</taxon>
        <taxon>Caudoviricetes</taxon>
        <taxon>Kostyavirus</taxon>
        <taxon>Kostyavirus toto</taxon>
    </lineage>
</organism>
<dbReference type="EMBL" id="KR080204">
    <property type="protein sequence ID" value="AKF15064.1"/>
    <property type="molecule type" value="Genomic_DNA"/>
</dbReference>
<evidence type="ECO:0000313" key="2">
    <source>
        <dbReference type="Proteomes" id="UP000201946"/>
    </source>
</evidence>
<reference evidence="1 2" key="1">
    <citation type="journal article" date="2015" name="Genome Announc.">
        <title>Genome Sequence of Mycobacteriophage Mindy.</title>
        <authorList>
            <person name="Pope W.H."/>
            <person name="Bernstein N.I."/>
            <person name="Fasolas C.S."/>
            <person name="Mezghani N."/>
            <person name="Pressimone C.A."/>
            <person name="Selvakumar P."/>
            <person name="Stanton A.C."/>
            <person name="Lapin J.S."/>
            <person name="Prout A.K."/>
            <person name="Grubb S.R."/>
            <person name="Warner M.H."/>
            <person name="Bowman C.A."/>
            <person name="Russell D.A."/>
            <person name="Hatfull G.F."/>
        </authorList>
    </citation>
    <scope>NUCLEOTIDE SEQUENCE [LARGE SCALE GENOMIC DNA]</scope>
</reference>
<proteinExistence type="predicted"/>
<sequence>MSSPDELKAIDLGVELNGDPQPWRFVKVRHNREIGDIVTDPARGEWNSDHNGKHYEGTTAQAEHIVGIAEQIAWTHIFSDGVKRDAGDVLIALGEFLVAAGIFDALKGAEEK</sequence>